<accession>A0AAV8XIT3</accession>
<gene>
    <name evidence="2" type="ORF">NQ318_012001</name>
</gene>
<dbReference type="AlphaFoldDB" id="A0AAV8XIT3"/>
<dbReference type="EMBL" id="JAPWTK010000559">
    <property type="protein sequence ID" value="KAJ8938418.1"/>
    <property type="molecule type" value="Genomic_DNA"/>
</dbReference>
<keyword evidence="3" id="KW-1185">Reference proteome</keyword>
<dbReference type="Gene3D" id="1.10.10.1450">
    <property type="match status" value="1"/>
</dbReference>
<organism evidence="2 3">
    <name type="scientific">Aromia moschata</name>
    <dbReference type="NCBI Taxonomy" id="1265417"/>
    <lineage>
        <taxon>Eukaryota</taxon>
        <taxon>Metazoa</taxon>
        <taxon>Ecdysozoa</taxon>
        <taxon>Arthropoda</taxon>
        <taxon>Hexapoda</taxon>
        <taxon>Insecta</taxon>
        <taxon>Pterygota</taxon>
        <taxon>Neoptera</taxon>
        <taxon>Endopterygota</taxon>
        <taxon>Coleoptera</taxon>
        <taxon>Polyphaga</taxon>
        <taxon>Cucujiformia</taxon>
        <taxon>Chrysomeloidea</taxon>
        <taxon>Cerambycidae</taxon>
        <taxon>Cerambycinae</taxon>
        <taxon>Callichromatini</taxon>
        <taxon>Aromia</taxon>
    </lineage>
</organism>
<evidence type="ECO:0000256" key="1">
    <source>
        <dbReference type="SAM" id="MobiDB-lite"/>
    </source>
</evidence>
<evidence type="ECO:0008006" key="4">
    <source>
        <dbReference type="Google" id="ProtNLM"/>
    </source>
</evidence>
<dbReference type="PANTHER" id="PTHR46060">
    <property type="entry name" value="MARINER MOS1 TRANSPOSASE-LIKE PROTEIN"/>
    <property type="match status" value="1"/>
</dbReference>
<comment type="caution">
    <text evidence="2">The sequence shown here is derived from an EMBL/GenBank/DDBJ whole genome shotgun (WGS) entry which is preliminary data.</text>
</comment>
<feature type="region of interest" description="Disordered" evidence="1">
    <location>
        <begin position="58"/>
        <end position="91"/>
    </location>
</feature>
<dbReference type="PANTHER" id="PTHR46060:SF1">
    <property type="entry name" value="MARINER MOS1 TRANSPOSASE-LIKE PROTEIN"/>
    <property type="match status" value="1"/>
</dbReference>
<protein>
    <recommendedName>
        <fullName evidence="4">Mos1 transposase HTH domain-containing protein</fullName>
    </recommendedName>
</protein>
<evidence type="ECO:0000313" key="3">
    <source>
        <dbReference type="Proteomes" id="UP001162162"/>
    </source>
</evidence>
<dbReference type="Proteomes" id="UP001162162">
    <property type="component" value="Unassembled WGS sequence"/>
</dbReference>
<evidence type="ECO:0000313" key="2">
    <source>
        <dbReference type="EMBL" id="KAJ8938418.1"/>
    </source>
</evidence>
<name>A0AAV8XIT3_9CUCU</name>
<reference evidence="2" key="1">
    <citation type="journal article" date="2023" name="Insect Mol. Biol.">
        <title>Genome sequencing provides insights into the evolution of gene families encoding plant cell wall-degrading enzymes in longhorned beetles.</title>
        <authorList>
            <person name="Shin N.R."/>
            <person name="Okamura Y."/>
            <person name="Kirsch R."/>
            <person name="Pauchet Y."/>
        </authorList>
    </citation>
    <scope>NUCLEOTIDE SEQUENCE</scope>
    <source>
        <strain evidence="2">AMC_N1</strain>
    </source>
</reference>
<dbReference type="InterPro" id="IPR052709">
    <property type="entry name" value="Transposase-MT_Hybrid"/>
</dbReference>
<feature type="compositionally biased region" description="Basic and acidic residues" evidence="1">
    <location>
        <begin position="58"/>
        <end position="67"/>
    </location>
</feature>
<proteinExistence type="predicted"/>
<sequence length="91" mass="10672">MSEKGVHVSVEQRIIIKFLAKEGVNPTEILRRLQAQFGDNTLSRTRVFAWHKEFSRGREKVENQSHDRRPRTSRTEANISKVRNPMRAIDE</sequence>